<sequence length="113" mass="12853">MALAEDTPSKYVTLVSGDGLEFVVLREATLVSPTIKGMLRGPFTEAKTGRCTFPEISGEVLEKIVEYFHYWYRNRDKEDVPDMEIPVEMCLELLQAADYFNLMPSRQEGREAA</sequence>
<comment type="similarity">
    <text evidence="2">Belongs to the SKP1 family.</text>
</comment>
<dbReference type="SUPFAM" id="SSF54695">
    <property type="entry name" value="POZ domain"/>
    <property type="match status" value="1"/>
</dbReference>
<dbReference type="Pfam" id="PF03931">
    <property type="entry name" value="Skp1_POZ"/>
    <property type="match status" value="1"/>
</dbReference>
<dbReference type="Gene3D" id="3.30.710.10">
    <property type="entry name" value="Potassium Channel Kv1.1, Chain A"/>
    <property type="match status" value="1"/>
</dbReference>
<comment type="function">
    <text evidence="5">Essential component of the SCF (SKP1-CUL1-F-box protein) E3 ubiquitin ligase complexes, which mediate the ubiquitination and subsequent proteasomal degradation of target proteins. Controls sulfur metabolite repression, probably by mediating the inactivation or degradation of the metR transcription factor.</text>
</comment>
<evidence type="ECO:0000256" key="4">
    <source>
        <dbReference type="ARBA" id="ARBA00023242"/>
    </source>
</evidence>
<dbReference type="GO" id="GO:0005634">
    <property type="term" value="C:nucleus"/>
    <property type="evidence" value="ECO:0007669"/>
    <property type="project" value="UniProtKB-SubCell"/>
</dbReference>
<keyword evidence="4" id="KW-0539">Nucleus</keyword>
<dbReference type="RefSeq" id="XP_064666300.1">
    <property type="nucleotide sequence ID" value="XM_064813876.1"/>
</dbReference>
<dbReference type="InterPro" id="IPR001232">
    <property type="entry name" value="SKP1-like"/>
</dbReference>
<dbReference type="InterPro" id="IPR039948">
    <property type="entry name" value="ELC1"/>
</dbReference>
<evidence type="ECO:0000313" key="8">
    <source>
        <dbReference type="Proteomes" id="UP001302812"/>
    </source>
</evidence>
<reference evidence="7" key="2">
    <citation type="submission" date="2023-05" db="EMBL/GenBank/DDBJ databases">
        <authorList>
            <consortium name="Lawrence Berkeley National Laboratory"/>
            <person name="Steindorff A."/>
            <person name="Hensen N."/>
            <person name="Bonometti L."/>
            <person name="Westerberg I."/>
            <person name="Brannstrom I.O."/>
            <person name="Guillou S."/>
            <person name="Cros-Aarteil S."/>
            <person name="Calhoun S."/>
            <person name="Haridas S."/>
            <person name="Kuo A."/>
            <person name="Mondo S."/>
            <person name="Pangilinan J."/>
            <person name="Riley R."/>
            <person name="Labutti K."/>
            <person name="Andreopoulos B."/>
            <person name="Lipzen A."/>
            <person name="Chen C."/>
            <person name="Yanf M."/>
            <person name="Daum C."/>
            <person name="Ng V."/>
            <person name="Clum A."/>
            <person name="Ohm R."/>
            <person name="Martin F."/>
            <person name="Silar P."/>
            <person name="Natvig D."/>
            <person name="Lalanne C."/>
            <person name="Gautier V."/>
            <person name="Ament-Velasquez S.L."/>
            <person name="Kruys A."/>
            <person name="Hutchinson M.I."/>
            <person name="Powell A.J."/>
            <person name="Barry K."/>
            <person name="Miller A.N."/>
            <person name="Grigoriev I.V."/>
            <person name="Debuchy R."/>
            <person name="Gladieux P."/>
            <person name="Thoren M.H."/>
            <person name="Johannesson H."/>
        </authorList>
    </citation>
    <scope>NUCLEOTIDE SEQUENCE</scope>
    <source>
        <strain evidence="7">CBS 508.74</strain>
    </source>
</reference>
<dbReference type="InterPro" id="IPR011333">
    <property type="entry name" value="SKP1/BTB/POZ_sf"/>
</dbReference>
<comment type="caution">
    <text evidence="7">The sequence shown here is derived from an EMBL/GenBank/DDBJ whole genome shotgun (WGS) entry which is preliminary data.</text>
</comment>
<comment type="subcellular location">
    <subcellularLocation>
        <location evidence="1">Nucleus</location>
    </subcellularLocation>
</comment>
<dbReference type="InterPro" id="IPR016073">
    <property type="entry name" value="Skp1_comp_POZ"/>
</dbReference>
<dbReference type="CDD" id="cd18321">
    <property type="entry name" value="BTB_POZ_EloC"/>
    <property type="match status" value="1"/>
</dbReference>
<dbReference type="GeneID" id="89938001"/>
<accession>A0AAN6T854</accession>
<dbReference type="Proteomes" id="UP001302812">
    <property type="component" value="Unassembled WGS sequence"/>
</dbReference>
<dbReference type="AlphaFoldDB" id="A0AAN6T854"/>
<dbReference type="PANTHER" id="PTHR20648">
    <property type="entry name" value="ELONGIN-C"/>
    <property type="match status" value="1"/>
</dbReference>
<reference evidence="7" key="1">
    <citation type="journal article" date="2023" name="Mol. Phylogenet. Evol.">
        <title>Genome-scale phylogeny and comparative genomics of the fungal order Sordariales.</title>
        <authorList>
            <person name="Hensen N."/>
            <person name="Bonometti L."/>
            <person name="Westerberg I."/>
            <person name="Brannstrom I.O."/>
            <person name="Guillou S."/>
            <person name="Cros-Aarteil S."/>
            <person name="Calhoun S."/>
            <person name="Haridas S."/>
            <person name="Kuo A."/>
            <person name="Mondo S."/>
            <person name="Pangilinan J."/>
            <person name="Riley R."/>
            <person name="LaButti K."/>
            <person name="Andreopoulos B."/>
            <person name="Lipzen A."/>
            <person name="Chen C."/>
            <person name="Yan M."/>
            <person name="Daum C."/>
            <person name="Ng V."/>
            <person name="Clum A."/>
            <person name="Steindorff A."/>
            <person name="Ohm R.A."/>
            <person name="Martin F."/>
            <person name="Silar P."/>
            <person name="Natvig D.O."/>
            <person name="Lalanne C."/>
            <person name="Gautier V."/>
            <person name="Ament-Velasquez S.L."/>
            <person name="Kruys A."/>
            <person name="Hutchinson M.I."/>
            <person name="Powell A.J."/>
            <person name="Barry K."/>
            <person name="Miller A.N."/>
            <person name="Grigoriev I.V."/>
            <person name="Debuchy R."/>
            <person name="Gladieux P."/>
            <person name="Hiltunen Thoren M."/>
            <person name="Johannesson H."/>
        </authorList>
    </citation>
    <scope>NUCLEOTIDE SEQUENCE</scope>
    <source>
        <strain evidence="7">CBS 508.74</strain>
    </source>
</reference>
<dbReference type="FunFam" id="3.30.710.10:FF:000035">
    <property type="entry name" value="Elongin C transcription elongation factor"/>
    <property type="match status" value="1"/>
</dbReference>
<keyword evidence="8" id="KW-1185">Reference proteome</keyword>
<evidence type="ECO:0000256" key="5">
    <source>
        <dbReference type="ARBA" id="ARBA00045385"/>
    </source>
</evidence>
<evidence type="ECO:0000313" key="7">
    <source>
        <dbReference type="EMBL" id="KAK4108730.1"/>
    </source>
</evidence>
<organism evidence="7 8">
    <name type="scientific">Canariomyces notabilis</name>
    <dbReference type="NCBI Taxonomy" id="2074819"/>
    <lineage>
        <taxon>Eukaryota</taxon>
        <taxon>Fungi</taxon>
        <taxon>Dikarya</taxon>
        <taxon>Ascomycota</taxon>
        <taxon>Pezizomycotina</taxon>
        <taxon>Sordariomycetes</taxon>
        <taxon>Sordariomycetidae</taxon>
        <taxon>Sordariales</taxon>
        <taxon>Chaetomiaceae</taxon>
        <taxon>Canariomyces</taxon>
    </lineage>
</organism>
<evidence type="ECO:0000256" key="3">
    <source>
        <dbReference type="ARBA" id="ARBA00021347"/>
    </source>
</evidence>
<evidence type="ECO:0000256" key="1">
    <source>
        <dbReference type="ARBA" id="ARBA00004123"/>
    </source>
</evidence>
<name>A0AAN6T854_9PEZI</name>
<gene>
    <name evidence="7" type="ORF">N656DRAFT_771660</name>
</gene>
<dbReference type="SMART" id="SM00512">
    <property type="entry name" value="Skp1"/>
    <property type="match status" value="1"/>
</dbReference>
<evidence type="ECO:0000259" key="6">
    <source>
        <dbReference type="Pfam" id="PF03931"/>
    </source>
</evidence>
<protein>
    <recommendedName>
        <fullName evidence="3">Elongin-C</fullName>
    </recommendedName>
</protein>
<dbReference type="GO" id="GO:0006511">
    <property type="term" value="P:ubiquitin-dependent protein catabolic process"/>
    <property type="evidence" value="ECO:0007669"/>
    <property type="project" value="InterPro"/>
</dbReference>
<feature type="domain" description="SKP1 component POZ" evidence="6">
    <location>
        <begin position="11"/>
        <end position="70"/>
    </location>
</feature>
<proteinExistence type="inferred from homology"/>
<dbReference type="EMBL" id="MU853361">
    <property type="protein sequence ID" value="KAK4108730.1"/>
    <property type="molecule type" value="Genomic_DNA"/>
</dbReference>
<evidence type="ECO:0000256" key="2">
    <source>
        <dbReference type="ARBA" id="ARBA00009993"/>
    </source>
</evidence>